<evidence type="ECO:0000313" key="1">
    <source>
        <dbReference type="EMBL" id="KAG0716279.1"/>
    </source>
</evidence>
<organism evidence="1 2">
    <name type="scientific">Chionoecetes opilio</name>
    <name type="common">Atlantic snow crab</name>
    <name type="synonym">Cancer opilio</name>
    <dbReference type="NCBI Taxonomy" id="41210"/>
    <lineage>
        <taxon>Eukaryota</taxon>
        <taxon>Metazoa</taxon>
        <taxon>Ecdysozoa</taxon>
        <taxon>Arthropoda</taxon>
        <taxon>Crustacea</taxon>
        <taxon>Multicrustacea</taxon>
        <taxon>Malacostraca</taxon>
        <taxon>Eumalacostraca</taxon>
        <taxon>Eucarida</taxon>
        <taxon>Decapoda</taxon>
        <taxon>Pleocyemata</taxon>
        <taxon>Brachyura</taxon>
        <taxon>Eubrachyura</taxon>
        <taxon>Majoidea</taxon>
        <taxon>Majidae</taxon>
        <taxon>Chionoecetes</taxon>
    </lineage>
</organism>
<dbReference type="PANTHER" id="PTHR47018">
    <property type="entry name" value="CXC DOMAIN-CONTAINING PROTEIN-RELATED"/>
    <property type="match status" value="1"/>
</dbReference>
<gene>
    <name evidence="1" type="ORF">GWK47_010093</name>
</gene>
<accession>A0A8J4Y2P0</accession>
<name>A0A8J4Y2P0_CHIOP</name>
<dbReference type="OrthoDB" id="6753017at2759"/>
<dbReference type="Proteomes" id="UP000770661">
    <property type="component" value="Unassembled WGS sequence"/>
</dbReference>
<dbReference type="EMBL" id="JACEEZ010018980">
    <property type="protein sequence ID" value="KAG0716279.1"/>
    <property type="molecule type" value="Genomic_DNA"/>
</dbReference>
<keyword evidence="2" id="KW-1185">Reference proteome</keyword>
<proteinExistence type="predicted"/>
<dbReference type="AlphaFoldDB" id="A0A8J4Y2P0"/>
<comment type="caution">
    <text evidence="1">The sequence shown here is derived from an EMBL/GenBank/DDBJ whole genome shotgun (WGS) entry which is preliminary data.</text>
</comment>
<sequence length="387" mass="43149">MKLVDDETDDDLELCLQKVAKQVVKESKDKKNNLTAYNKHIDKETASACISETLLEFLTTISPKFADQSLQSLMIGSIIASVVTHQPTPLQIAIGVLMSDHKGLIEALSKYNVTCSYDETRRFRRSAAVQAARANLLPGMSDCSLEGLVQIIIDNFDTEISSQNCRLECHYMAMLATQYQAHINHLDGLDPNSTIPRLTKQEMKHPITCETPITVYKGSKKVNMPLAATNRFEMPEEHIASQAVSLARARDIDYSFLKDILFKEGTPEYNGYNTQICRETGMRPAPKTVVSYLPLLNMKPTDRTTVLTSITRGFEVTQNSNQDILVITADAAIYKIIVDISFQQPDLLDNMVALLGGMHLLMDFVACIGTLTADCGLKEVEYNIWLS</sequence>
<reference evidence="1" key="1">
    <citation type="submission" date="2020-07" db="EMBL/GenBank/DDBJ databases">
        <title>The High-quality genome of the commercially important snow crab, Chionoecetes opilio.</title>
        <authorList>
            <person name="Jeong J.-H."/>
            <person name="Ryu S."/>
        </authorList>
    </citation>
    <scope>NUCLEOTIDE SEQUENCE</scope>
    <source>
        <strain evidence="1">MADBK_172401_WGS</strain>
        <tissue evidence="1">Digestive gland</tissue>
    </source>
</reference>
<dbReference type="PANTHER" id="PTHR47018:SF4">
    <property type="match status" value="1"/>
</dbReference>
<evidence type="ECO:0000313" key="2">
    <source>
        <dbReference type="Proteomes" id="UP000770661"/>
    </source>
</evidence>
<protein>
    <submittedName>
        <fullName evidence="1">Uncharacterized protein</fullName>
    </submittedName>
</protein>